<comment type="subcellular location">
    <subcellularLocation>
        <location evidence="1">Cell membrane</location>
        <topology evidence="1">Multi-pass membrane protein</topology>
    </subcellularLocation>
</comment>
<evidence type="ECO:0000256" key="3">
    <source>
        <dbReference type="ARBA" id="ARBA00022475"/>
    </source>
</evidence>
<dbReference type="Pfam" id="PF01810">
    <property type="entry name" value="LysE"/>
    <property type="match status" value="1"/>
</dbReference>
<dbReference type="InterPro" id="IPR001123">
    <property type="entry name" value="LeuE-type"/>
</dbReference>
<keyword evidence="9" id="KW-1185">Reference proteome</keyword>
<evidence type="ECO:0000256" key="1">
    <source>
        <dbReference type="ARBA" id="ARBA00004651"/>
    </source>
</evidence>
<keyword evidence="3" id="KW-1003">Cell membrane</keyword>
<name>A0A841J3S2_9SPHN</name>
<keyword evidence="4 7" id="KW-0812">Transmembrane</keyword>
<dbReference type="GO" id="GO:0042970">
    <property type="term" value="F:homoserine transmembrane transporter activity"/>
    <property type="evidence" value="ECO:0007669"/>
    <property type="project" value="TreeGrafter"/>
</dbReference>
<dbReference type="GO" id="GO:0005886">
    <property type="term" value="C:plasma membrane"/>
    <property type="evidence" value="ECO:0007669"/>
    <property type="project" value="UniProtKB-SubCell"/>
</dbReference>
<keyword evidence="5 7" id="KW-1133">Transmembrane helix</keyword>
<feature type="transmembrane region" description="Helical" evidence="7">
    <location>
        <begin position="186"/>
        <end position="204"/>
    </location>
</feature>
<dbReference type="AlphaFoldDB" id="A0A841J3S2"/>
<comment type="similarity">
    <text evidence="2">Belongs to the Rht family.</text>
</comment>
<evidence type="ECO:0000256" key="5">
    <source>
        <dbReference type="ARBA" id="ARBA00022989"/>
    </source>
</evidence>
<feature type="transmembrane region" description="Helical" evidence="7">
    <location>
        <begin position="114"/>
        <end position="139"/>
    </location>
</feature>
<organism evidence="8 9">
    <name type="scientific">Sphingobium subterraneum</name>
    <dbReference type="NCBI Taxonomy" id="627688"/>
    <lineage>
        <taxon>Bacteria</taxon>
        <taxon>Pseudomonadati</taxon>
        <taxon>Pseudomonadota</taxon>
        <taxon>Alphaproteobacteria</taxon>
        <taxon>Sphingomonadales</taxon>
        <taxon>Sphingomonadaceae</taxon>
        <taxon>Sphingobium</taxon>
    </lineage>
</organism>
<proteinExistence type="inferred from homology"/>
<comment type="caution">
    <text evidence="8">The sequence shown here is derived from an EMBL/GenBank/DDBJ whole genome shotgun (WGS) entry which is preliminary data.</text>
</comment>
<evidence type="ECO:0000313" key="9">
    <source>
        <dbReference type="Proteomes" id="UP000552700"/>
    </source>
</evidence>
<evidence type="ECO:0000313" key="8">
    <source>
        <dbReference type="EMBL" id="MBB6123168.1"/>
    </source>
</evidence>
<sequence length="208" mass="21922">MAANHHLLLLYFLTDLMACLTPGPAVLAVTSHALGGSLRGAAGAIAGINLGNVLWFTLAGLGLATITTIAPIVFLVLRWVGISYLLYLGISMWRGTHAITFRRDTRRSGALQGLFSAIAIQLSNPKALLFFTVLLPPFLDPHAPMMRQIAVLALIGVITEVTVLAGYAAIAYRLGRLTIGADRAHWIGRASGGMLIGAAAAIALKGTR</sequence>
<evidence type="ECO:0000256" key="4">
    <source>
        <dbReference type="ARBA" id="ARBA00022692"/>
    </source>
</evidence>
<dbReference type="PANTHER" id="PTHR30086:SF14">
    <property type="entry name" value="HOMOSERINE_HOMOSERINE LACTONE EFFLUX PROTEIN"/>
    <property type="match status" value="1"/>
</dbReference>
<dbReference type="Proteomes" id="UP000552700">
    <property type="component" value="Unassembled WGS sequence"/>
</dbReference>
<evidence type="ECO:0000256" key="6">
    <source>
        <dbReference type="ARBA" id="ARBA00023136"/>
    </source>
</evidence>
<protein>
    <submittedName>
        <fullName evidence="8">Homoserine/homoserine lactone efflux protein</fullName>
    </submittedName>
</protein>
<feature type="transmembrane region" description="Helical" evidence="7">
    <location>
        <begin position="151"/>
        <end position="174"/>
    </location>
</feature>
<gene>
    <name evidence="8" type="ORF">FHS92_000875</name>
</gene>
<dbReference type="PIRSF" id="PIRSF006324">
    <property type="entry name" value="LeuE"/>
    <property type="match status" value="1"/>
</dbReference>
<evidence type="ECO:0000256" key="2">
    <source>
        <dbReference type="ARBA" id="ARBA00007928"/>
    </source>
</evidence>
<dbReference type="PANTHER" id="PTHR30086">
    <property type="entry name" value="ARGININE EXPORTER PROTEIN ARGO"/>
    <property type="match status" value="1"/>
</dbReference>
<feature type="transmembrane region" description="Helical" evidence="7">
    <location>
        <begin position="6"/>
        <end position="29"/>
    </location>
</feature>
<evidence type="ECO:0000256" key="7">
    <source>
        <dbReference type="SAM" id="Phobius"/>
    </source>
</evidence>
<feature type="transmembrane region" description="Helical" evidence="7">
    <location>
        <begin position="41"/>
        <end position="66"/>
    </location>
</feature>
<dbReference type="RefSeq" id="WP_184077867.1">
    <property type="nucleotide sequence ID" value="NZ_JACIJP010000001.1"/>
</dbReference>
<reference evidence="8 9" key="1">
    <citation type="submission" date="2020-08" db="EMBL/GenBank/DDBJ databases">
        <title>Genomic Encyclopedia of Type Strains, Phase IV (KMG-IV): sequencing the most valuable type-strain genomes for metagenomic binning, comparative biology and taxonomic classification.</title>
        <authorList>
            <person name="Goeker M."/>
        </authorList>
    </citation>
    <scope>NUCLEOTIDE SEQUENCE [LARGE SCALE GENOMIC DNA]</scope>
    <source>
        <strain evidence="8 9">DSM 102255</strain>
    </source>
</reference>
<keyword evidence="6 7" id="KW-0472">Membrane</keyword>
<accession>A0A841J3S2</accession>
<dbReference type="EMBL" id="JACIJP010000001">
    <property type="protein sequence ID" value="MBB6123168.1"/>
    <property type="molecule type" value="Genomic_DNA"/>
</dbReference>